<dbReference type="Gramene" id="Pp3c9_5270V3.2">
    <property type="protein sequence ID" value="Pp3c9_5270V3.2"/>
    <property type="gene ID" value="Pp3c9_5270"/>
</dbReference>
<dbReference type="STRING" id="3218.A0A2K1K241"/>
<dbReference type="EnsemblPlants" id="Pp3c9_5270V3.1">
    <property type="protein sequence ID" value="Pp3c9_5270V3.1"/>
    <property type="gene ID" value="Pp3c9_5270"/>
</dbReference>
<gene>
    <name evidence="2" type="primary">LOC112286997</name>
    <name evidence="1" type="ORF">PHYPA_012318</name>
</gene>
<organism evidence="1">
    <name type="scientific">Physcomitrium patens</name>
    <name type="common">Spreading-leaved earth moss</name>
    <name type="synonym">Physcomitrella patens</name>
    <dbReference type="NCBI Taxonomy" id="3218"/>
    <lineage>
        <taxon>Eukaryota</taxon>
        <taxon>Viridiplantae</taxon>
        <taxon>Streptophyta</taxon>
        <taxon>Embryophyta</taxon>
        <taxon>Bryophyta</taxon>
        <taxon>Bryophytina</taxon>
        <taxon>Bryopsida</taxon>
        <taxon>Funariidae</taxon>
        <taxon>Funariales</taxon>
        <taxon>Funariaceae</taxon>
        <taxon>Physcomitrium</taxon>
    </lineage>
</organism>
<dbReference type="EMBL" id="ABEU02000009">
    <property type="protein sequence ID" value="PNR47845.1"/>
    <property type="molecule type" value="Genomic_DNA"/>
</dbReference>
<reference evidence="1 3" key="1">
    <citation type="journal article" date="2008" name="Science">
        <title>The Physcomitrella genome reveals evolutionary insights into the conquest of land by plants.</title>
        <authorList>
            <person name="Rensing S."/>
            <person name="Lang D."/>
            <person name="Zimmer A."/>
            <person name="Terry A."/>
            <person name="Salamov A."/>
            <person name="Shapiro H."/>
            <person name="Nishiyama T."/>
            <person name="Perroud P.-F."/>
            <person name="Lindquist E."/>
            <person name="Kamisugi Y."/>
            <person name="Tanahashi T."/>
            <person name="Sakakibara K."/>
            <person name="Fujita T."/>
            <person name="Oishi K."/>
            <person name="Shin-I T."/>
            <person name="Kuroki Y."/>
            <person name="Toyoda A."/>
            <person name="Suzuki Y."/>
            <person name="Hashimoto A."/>
            <person name="Yamaguchi K."/>
            <person name="Sugano A."/>
            <person name="Kohara Y."/>
            <person name="Fujiyama A."/>
            <person name="Anterola A."/>
            <person name="Aoki S."/>
            <person name="Ashton N."/>
            <person name="Barbazuk W.B."/>
            <person name="Barker E."/>
            <person name="Bennetzen J."/>
            <person name="Bezanilla M."/>
            <person name="Blankenship R."/>
            <person name="Cho S.H."/>
            <person name="Dutcher S."/>
            <person name="Estelle M."/>
            <person name="Fawcett J.A."/>
            <person name="Gundlach H."/>
            <person name="Hanada K."/>
            <person name="Heyl A."/>
            <person name="Hicks K.A."/>
            <person name="Hugh J."/>
            <person name="Lohr M."/>
            <person name="Mayer K."/>
            <person name="Melkozernov A."/>
            <person name="Murata T."/>
            <person name="Nelson D."/>
            <person name="Pils B."/>
            <person name="Prigge M."/>
            <person name="Reiss B."/>
            <person name="Renner T."/>
            <person name="Rombauts S."/>
            <person name="Rushton P."/>
            <person name="Sanderfoot A."/>
            <person name="Schween G."/>
            <person name="Shiu S.-H."/>
            <person name="Stueber K."/>
            <person name="Theodoulou F.L."/>
            <person name="Tu H."/>
            <person name="Van de Peer Y."/>
            <person name="Verrier P.J."/>
            <person name="Waters E."/>
            <person name="Wood A."/>
            <person name="Yang L."/>
            <person name="Cove D."/>
            <person name="Cuming A."/>
            <person name="Hasebe M."/>
            <person name="Lucas S."/>
            <person name="Mishler D.B."/>
            <person name="Reski R."/>
            <person name="Grigoriev I."/>
            <person name="Quatrano R.S."/>
            <person name="Boore J.L."/>
        </authorList>
    </citation>
    <scope>NUCLEOTIDE SEQUENCE [LARGE SCALE GENOMIC DNA]</scope>
    <source>
        <strain evidence="2 3">cv. Gransden 2004</strain>
    </source>
</reference>
<dbReference type="PANTHER" id="PTHR36361:SF1">
    <property type="entry name" value="PROTEIN APEM9"/>
    <property type="match status" value="1"/>
</dbReference>
<evidence type="ECO:0000313" key="2">
    <source>
        <dbReference type="EnsemblPlants" id="Pp3c9_5270V3.1"/>
    </source>
</evidence>
<evidence type="ECO:0000313" key="3">
    <source>
        <dbReference type="Proteomes" id="UP000006727"/>
    </source>
</evidence>
<reference evidence="1 3" key="2">
    <citation type="journal article" date="2018" name="Plant J.">
        <title>The Physcomitrella patens chromosome-scale assembly reveals moss genome structure and evolution.</title>
        <authorList>
            <person name="Lang D."/>
            <person name="Ullrich K.K."/>
            <person name="Murat F."/>
            <person name="Fuchs J."/>
            <person name="Jenkins J."/>
            <person name="Haas F.B."/>
            <person name="Piednoel M."/>
            <person name="Gundlach H."/>
            <person name="Van Bel M."/>
            <person name="Meyberg R."/>
            <person name="Vives C."/>
            <person name="Morata J."/>
            <person name="Symeonidi A."/>
            <person name="Hiss M."/>
            <person name="Muchero W."/>
            <person name="Kamisugi Y."/>
            <person name="Saleh O."/>
            <person name="Blanc G."/>
            <person name="Decker E.L."/>
            <person name="van Gessel N."/>
            <person name="Grimwood J."/>
            <person name="Hayes R.D."/>
            <person name="Graham S.W."/>
            <person name="Gunter L.E."/>
            <person name="McDaniel S.F."/>
            <person name="Hoernstein S.N.W."/>
            <person name="Larsson A."/>
            <person name="Li F.W."/>
            <person name="Perroud P.F."/>
            <person name="Phillips J."/>
            <person name="Ranjan P."/>
            <person name="Rokshar D.S."/>
            <person name="Rothfels C.J."/>
            <person name="Schneider L."/>
            <person name="Shu S."/>
            <person name="Stevenson D.W."/>
            <person name="Thummler F."/>
            <person name="Tillich M."/>
            <person name="Villarreal Aguilar J.C."/>
            <person name="Widiez T."/>
            <person name="Wong G.K."/>
            <person name="Wymore A."/>
            <person name="Zhang Y."/>
            <person name="Zimmer A.D."/>
            <person name="Quatrano R.S."/>
            <person name="Mayer K.F.X."/>
            <person name="Goodstein D."/>
            <person name="Casacuberta J.M."/>
            <person name="Vandepoele K."/>
            <person name="Reski R."/>
            <person name="Cuming A.C."/>
            <person name="Tuskan G.A."/>
            <person name="Maumus F."/>
            <person name="Salse J."/>
            <person name="Schmutz J."/>
            <person name="Rensing S.A."/>
        </authorList>
    </citation>
    <scope>NUCLEOTIDE SEQUENCE [LARGE SCALE GENOMIC DNA]</scope>
    <source>
        <strain evidence="2 3">cv. Gransden 2004</strain>
    </source>
</reference>
<name>A0A2K1K241_PHYPA</name>
<dbReference type="GeneID" id="112286997"/>
<keyword evidence="3" id="KW-1185">Reference proteome</keyword>
<dbReference type="Proteomes" id="UP000006727">
    <property type="component" value="Chromosome 9"/>
</dbReference>
<evidence type="ECO:0000313" key="1">
    <source>
        <dbReference type="EMBL" id="PNR47845.1"/>
    </source>
</evidence>
<protein>
    <submittedName>
        <fullName evidence="1 2">Uncharacterized protein</fullName>
    </submittedName>
</protein>
<dbReference type="FunCoup" id="A0A2K1K241">
    <property type="interactions" value="1663"/>
</dbReference>
<dbReference type="KEGG" id="ppp:112286997"/>
<dbReference type="EnsemblPlants" id="Pp3c9_5270V3.2">
    <property type="protein sequence ID" value="Pp3c9_5270V3.2"/>
    <property type="gene ID" value="Pp3c9_5270"/>
</dbReference>
<proteinExistence type="predicted"/>
<accession>A0A2K1K241</accession>
<dbReference type="Gramene" id="Pp3c9_5270V3.1">
    <property type="protein sequence ID" value="Pp3c9_5270V3.1"/>
    <property type="gene ID" value="Pp3c9_5270"/>
</dbReference>
<dbReference type="RefSeq" id="XP_024385322.1">
    <property type="nucleotide sequence ID" value="XM_024529554.2"/>
</dbReference>
<reference evidence="2" key="3">
    <citation type="submission" date="2020-12" db="UniProtKB">
        <authorList>
            <consortium name="EnsemblPlants"/>
        </authorList>
    </citation>
    <scope>IDENTIFICATION</scope>
</reference>
<dbReference type="OrthoDB" id="1919407at2759"/>
<sequence length="424" mass="46668">MAVEIVEEEAIEAMEKLEKGGEVGVSEEELGDEGEEDMPWDSSYSAFKFSPSAVDANCSADLIWNKIELAERFLVSAMYQDAASTATTILQTLSCLMHLSDHEESCGSDREDITEDAEVGKSEHEEMLECAGMVLLQSYRAIGRVGEFFDSLKALNVGVAEWPPFLVEIGACLQVADGAFPAARAALEEFLAFRSMCLLEEAYAEIVELYVIKVLAEGLQETEHALDWVKRASLTQDRRSVLLKKIQLQIEQAKFAEVVLKPIAESTSSLNSGTPTAVLESIHIKEPVKDMETEESSDPRCQLNTCKAADDSSISSKSMALLKKLNVSEGFFSLKTLLELAFARVSAATSAWHPLSSEHLEGNVLRFGALVALFFFLRHFPTWRRFIGKAINSFGVGIRDFWQLAFSVQINPLAAVNPISAAYG</sequence>
<dbReference type="PANTHER" id="PTHR36361">
    <property type="entry name" value="PROTEIN APEM9"/>
    <property type="match status" value="1"/>
</dbReference>
<dbReference type="InterPro" id="IPR034571">
    <property type="entry name" value="APEM9"/>
</dbReference>
<dbReference type="AlphaFoldDB" id="A0A2K1K241"/>
<dbReference type="GO" id="GO:0015919">
    <property type="term" value="P:peroxisomal membrane transport"/>
    <property type="evidence" value="ECO:0007669"/>
    <property type="project" value="InterPro"/>
</dbReference>